<protein>
    <recommendedName>
        <fullName evidence="4">Phospholipase A2</fullName>
        <ecNumber evidence="3">3.1.1.4</ecNumber>
    </recommendedName>
    <alternativeName>
        <fullName evidence="12">Phosphatidylcholine 2-acylhydrolase</fullName>
    </alternativeName>
</protein>
<dbReference type="Proteomes" id="UP000292052">
    <property type="component" value="Unassembled WGS sequence"/>
</dbReference>
<keyword evidence="9" id="KW-0442">Lipid degradation</keyword>
<dbReference type="STRING" id="1661398.A0A482VEN6"/>
<dbReference type="AlphaFoldDB" id="A0A482VEN6"/>
<proteinExistence type="predicted"/>
<evidence type="ECO:0000313" key="14">
    <source>
        <dbReference type="EMBL" id="RZB77523.1"/>
    </source>
</evidence>
<dbReference type="GO" id="GO:0046872">
    <property type="term" value="F:metal ion binding"/>
    <property type="evidence" value="ECO:0007669"/>
    <property type="project" value="UniProtKB-KW"/>
</dbReference>
<dbReference type="GO" id="GO:0006644">
    <property type="term" value="P:phospholipid metabolic process"/>
    <property type="evidence" value="ECO:0007669"/>
    <property type="project" value="InterPro"/>
</dbReference>
<comment type="subcellular location">
    <subcellularLocation>
        <location evidence="2">Secreted</location>
    </subcellularLocation>
</comment>
<keyword evidence="7" id="KW-0378">Hydrolase</keyword>
<keyword evidence="5" id="KW-0964">Secreted</keyword>
<keyword evidence="6" id="KW-0479">Metal-binding</keyword>
<dbReference type="GO" id="GO:0004623">
    <property type="term" value="F:phospholipase A2 activity"/>
    <property type="evidence" value="ECO:0007669"/>
    <property type="project" value="UniProtKB-EC"/>
</dbReference>
<reference evidence="14 15" key="1">
    <citation type="submission" date="2017-03" db="EMBL/GenBank/DDBJ databases">
        <title>Genome of the blue death feigning beetle - Asbolus verrucosus.</title>
        <authorList>
            <person name="Rider S.D."/>
        </authorList>
    </citation>
    <scope>NUCLEOTIDE SEQUENCE [LARGE SCALE GENOMIC DNA]</scope>
    <source>
        <strain evidence="14">Butters</strain>
        <tissue evidence="14">Head and leg muscle</tissue>
    </source>
</reference>
<dbReference type="OrthoDB" id="6501032at2759"/>
<dbReference type="EMBL" id="QDEB01107906">
    <property type="protein sequence ID" value="RZB77523.1"/>
    <property type="molecule type" value="Genomic_DNA"/>
</dbReference>
<evidence type="ECO:0000256" key="4">
    <source>
        <dbReference type="ARBA" id="ARBA00021721"/>
    </source>
</evidence>
<keyword evidence="8" id="KW-0106">Calcium</keyword>
<dbReference type="Pfam" id="PF05826">
    <property type="entry name" value="Phospholip_A2_2"/>
    <property type="match status" value="1"/>
</dbReference>
<dbReference type="FunFam" id="1.20.90.10:FF:000002">
    <property type="entry name" value="Phospholipase A2 group III"/>
    <property type="match status" value="1"/>
</dbReference>
<keyword evidence="11" id="KW-1015">Disulfide bond</keyword>
<dbReference type="SUPFAM" id="SSF48619">
    <property type="entry name" value="Phospholipase A2, PLA2"/>
    <property type="match status" value="1"/>
</dbReference>
<evidence type="ECO:0000256" key="6">
    <source>
        <dbReference type="ARBA" id="ARBA00022723"/>
    </source>
</evidence>
<comment type="caution">
    <text evidence="14">The sequence shown here is derived from an EMBL/GenBank/DDBJ whole genome shotgun (WGS) entry which is preliminary data.</text>
</comment>
<gene>
    <name evidence="14" type="ORF">BDFB_014352</name>
</gene>
<keyword evidence="10" id="KW-0443">Lipid metabolism</keyword>
<keyword evidence="15" id="KW-1185">Reference proteome</keyword>
<evidence type="ECO:0000256" key="2">
    <source>
        <dbReference type="ARBA" id="ARBA00004613"/>
    </source>
</evidence>
<organism evidence="14 15">
    <name type="scientific">Asbolus verrucosus</name>
    <name type="common">Desert ironclad beetle</name>
    <dbReference type="NCBI Taxonomy" id="1661398"/>
    <lineage>
        <taxon>Eukaryota</taxon>
        <taxon>Metazoa</taxon>
        <taxon>Ecdysozoa</taxon>
        <taxon>Arthropoda</taxon>
        <taxon>Hexapoda</taxon>
        <taxon>Insecta</taxon>
        <taxon>Pterygota</taxon>
        <taxon>Neoptera</taxon>
        <taxon>Endopterygota</taxon>
        <taxon>Coleoptera</taxon>
        <taxon>Polyphaga</taxon>
        <taxon>Cucujiformia</taxon>
        <taxon>Tenebrionidae</taxon>
        <taxon>Pimeliinae</taxon>
        <taxon>Asbolus</taxon>
    </lineage>
</organism>
<evidence type="ECO:0000256" key="9">
    <source>
        <dbReference type="ARBA" id="ARBA00022963"/>
    </source>
</evidence>
<dbReference type="GO" id="GO:0005576">
    <property type="term" value="C:extracellular region"/>
    <property type="evidence" value="ECO:0007669"/>
    <property type="project" value="UniProtKB-SubCell"/>
</dbReference>
<evidence type="ECO:0000313" key="15">
    <source>
        <dbReference type="Proteomes" id="UP000292052"/>
    </source>
</evidence>
<feature type="domain" description="Phospholipase A2-like central" evidence="13">
    <location>
        <begin position="47"/>
        <end position="141"/>
    </location>
</feature>
<dbReference type="InterPro" id="IPR016090">
    <property type="entry name" value="PLA2-like_dom"/>
</dbReference>
<dbReference type="GO" id="GO:0016042">
    <property type="term" value="P:lipid catabolic process"/>
    <property type="evidence" value="ECO:0007669"/>
    <property type="project" value="UniProtKB-KW"/>
</dbReference>
<feature type="non-terminal residue" evidence="14">
    <location>
        <position position="156"/>
    </location>
</feature>
<evidence type="ECO:0000256" key="11">
    <source>
        <dbReference type="ARBA" id="ARBA00023157"/>
    </source>
</evidence>
<evidence type="ECO:0000256" key="7">
    <source>
        <dbReference type="ARBA" id="ARBA00022801"/>
    </source>
</evidence>
<evidence type="ECO:0000256" key="5">
    <source>
        <dbReference type="ARBA" id="ARBA00022525"/>
    </source>
</evidence>
<evidence type="ECO:0000259" key="13">
    <source>
        <dbReference type="Pfam" id="PF05826"/>
    </source>
</evidence>
<dbReference type="EC" id="3.1.1.4" evidence="3"/>
<evidence type="ECO:0000256" key="1">
    <source>
        <dbReference type="ARBA" id="ARBA00001913"/>
    </source>
</evidence>
<evidence type="ECO:0000256" key="10">
    <source>
        <dbReference type="ARBA" id="ARBA00023098"/>
    </source>
</evidence>
<accession>A0A482VEN6</accession>
<evidence type="ECO:0000256" key="8">
    <source>
        <dbReference type="ARBA" id="ARBA00022837"/>
    </source>
</evidence>
<dbReference type="GO" id="GO:0050482">
    <property type="term" value="P:arachidonate secretion"/>
    <property type="evidence" value="ECO:0007669"/>
    <property type="project" value="InterPro"/>
</dbReference>
<dbReference type="InterPro" id="IPR036444">
    <property type="entry name" value="PLipase_A2_dom_sf"/>
</dbReference>
<evidence type="ECO:0000256" key="3">
    <source>
        <dbReference type="ARBA" id="ARBA00013278"/>
    </source>
</evidence>
<sequence>MTTLMRQCQQVEDGKTLHNELSKNMTSHPIAGRGILANNPFVLLSGIIPGTKWCGTGDIAKDYYDLGAEPSVDKCCRAHDLCPVKVRAFSERYNITNDSLYTKSHCLCDDQLFSCLKENPSPTAHIMGTIYFNLVQIPCLEDTKIGKRYRKPKNSF</sequence>
<evidence type="ECO:0000256" key="12">
    <source>
        <dbReference type="ARBA" id="ARBA00029903"/>
    </source>
</evidence>
<comment type="cofactor">
    <cofactor evidence="1">
        <name>Ca(2+)</name>
        <dbReference type="ChEBI" id="CHEBI:29108"/>
    </cofactor>
</comment>
<name>A0A482VEN6_ASBVE</name>
<dbReference type="Gene3D" id="1.20.90.10">
    <property type="entry name" value="Phospholipase A2 domain"/>
    <property type="match status" value="1"/>
</dbReference>
<dbReference type="PANTHER" id="PTHR12253">
    <property type="entry name" value="RH14732P"/>
    <property type="match status" value="1"/>
</dbReference>